<keyword evidence="3" id="KW-1185">Reference proteome</keyword>
<dbReference type="EMBL" id="JARXVH010000023">
    <property type="protein sequence ID" value="MDH6221504.1"/>
    <property type="molecule type" value="Genomic_DNA"/>
</dbReference>
<feature type="compositionally biased region" description="Polar residues" evidence="1">
    <location>
        <begin position="371"/>
        <end position="381"/>
    </location>
</feature>
<name>A0ABT6M1H5_9ACTN</name>
<evidence type="ECO:0000256" key="1">
    <source>
        <dbReference type="SAM" id="MobiDB-lite"/>
    </source>
</evidence>
<sequence length="381" mass="42078">MDPHGPIAQRFPLISRFRPACLPFPQRVNALVELSDAAAAKTDQGLASSVYNQAALLASDLGLPDLARQWCHQHAAAYLHTAPLPAMTAIRALEPVVNLARLHIRASNADNGRHLLLTLYKAVSDGAGAQLEGIRIPAELTASDADRHKVRAWLWRVILADGTRTLTTAGRWDDALAHIQEHNGLGQRMLDGRQVAVLATLGRDPAEAAHIVAQTAHGEPWENAVTSCLAVMCRQLAHRPVDALLSELADTYIQRQPDPGTTVFDTRLGLTILDLHDQPTDPAARRVAEELHRRGIDATDGYAARECLADSRFTNLVSTKTPVSDALARPRPARRDPRKPRRPHRRGRTRRMARGSRRTSYQSRRSRGQARPTQQAVRNRH</sequence>
<dbReference type="RefSeq" id="WP_280882217.1">
    <property type="nucleotide sequence ID" value="NZ_JARXVH010000023.1"/>
</dbReference>
<accession>A0ABT6M1H5</accession>
<evidence type="ECO:0000313" key="3">
    <source>
        <dbReference type="Proteomes" id="UP001160499"/>
    </source>
</evidence>
<gene>
    <name evidence="2" type="ORF">M2283_008851</name>
</gene>
<protein>
    <submittedName>
        <fullName evidence="2">Uncharacterized protein</fullName>
    </submittedName>
</protein>
<comment type="caution">
    <text evidence="2">The sequence shown here is derived from an EMBL/GenBank/DDBJ whole genome shotgun (WGS) entry which is preliminary data.</text>
</comment>
<organism evidence="2 3">
    <name type="scientific">Streptomyces pseudovenezuelae</name>
    <dbReference type="NCBI Taxonomy" id="67350"/>
    <lineage>
        <taxon>Bacteria</taxon>
        <taxon>Bacillati</taxon>
        <taxon>Actinomycetota</taxon>
        <taxon>Actinomycetes</taxon>
        <taxon>Kitasatosporales</taxon>
        <taxon>Streptomycetaceae</taxon>
        <taxon>Streptomyces</taxon>
        <taxon>Streptomyces aurantiacus group</taxon>
    </lineage>
</organism>
<evidence type="ECO:0000313" key="2">
    <source>
        <dbReference type="EMBL" id="MDH6221504.1"/>
    </source>
</evidence>
<feature type="region of interest" description="Disordered" evidence="1">
    <location>
        <begin position="320"/>
        <end position="381"/>
    </location>
</feature>
<proteinExistence type="predicted"/>
<reference evidence="2 3" key="1">
    <citation type="submission" date="2023-04" db="EMBL/GenBank/DDBJ databases">
        <title>Forest soil microbial communities from Buena Vista Peninsula, Colon Province, Panama.</title>
        <authorList>
            <person name="Bouskill N."/>
        </authorList>
    </citation>
    <scope>NUCLEOTIDE SEQUENCE [LARGE SCALE GENOMIC DNA]</scope>
    <source>
        <strain evidence="2 3">GGS1</strain>
    </source>
</reference>
<feature type="compositionally biased region" description="Basic residues" evidence="1">
    <location>
        <begin position="336"/>
        <end position="357"/>
    </location>
</feature>
<dbReference type="Proteomes" id="UP001160499">
    <property type="component" value="Unassembled WGS sequence"/>
</dbReference>